<dbReference type="Proteomes" id="UP001237737">
    <property type="component" value="Unassembled WGS sequence"/>
</dbReference>
<organism evidence="1 2">
    <name type="scientific">Luteibacter jiangsuensis</name>
    <dbReference type="NCBI Taxonomy" id="637577"/>
    <lineage>
        <taxon>Bacteria</taxon>
        <taxon>Pseudomonadati</taxon>
        <taxon>Pseudomonadota</taxon>
        <taxon>Gammaproteobacteria</taxon>
        <taxon>Lysobacterales</taxon>
        <taxon>Rhodanobacteraceae</taxon>
        <taxon>Luteibacter</taxon>
    </lineage>
</organism>
<sequence length="72" mass="7634">MPKTLNDSLPWIAIALAIAVGTAYFATRPQPETFETCMARLARPNDGEADRALTRAACAEKPGAPSKSSASR</sequence>
<protein>
    <submittedName>
        <fullName evidence="1">Uncharacterized protein</fullName>
    </submittedName>
</protein>
<keyword evidence="2" id="KW-1185">Reference proteome</keyword>
<accession>A0ABT9T2P1</accession>
<comment type="caution">
    <text evidence="1">The sequence shown here is derived from an EMBL/GenBank/DDBJ whole genome shotgun (WGS) entry which is preliminary data.</text>
</comment>
<gene>
    <name evidence="1" type="ORF">J2T07_002592</name>
</gene>
<dbReference type="EMBL" id="JAUSSK010000003">
    <property type="protein sequence ID" value="MDQ0010402.1"/>
    <property type="molecule type" value="Genomic_DNA"/>
</dbReference>
<proteinExistence type="predicted"/>
<name>A0ABT9T2P1_9GAMM</name>
<reference evidence="1 2" key="1">
    <citation type="submission" date="2023-07" db="EMBL/GenBank/DDBJ databases">
        <title>Sorghum-associated microbial communities from plants grown in Nebraska, USA.</title>
        <authorList>
            <person name="Schachtman D."/>
        </authorList>
    </citation>
    <scope>NUCLEOTIDE SEQUENCE [LARGE SCALE GENOMIC DNA]</scope>
    <source>
        <strain evidence="1 2">CC60</strain>
    </source>
</reference>
<dbReference type="RefSeq" id="WP_306850492.1">
    <property type="nucleotide sequence ID" value="NZ_JAUSSK010000003.1"/>
</dbReference>
<evidence type="ECO:0000313" key="1">
    <source>
        <dbReference type="EMBL" id="MDQ0010402.1"/>
    </source>
</evidence>
<evidence type="ECO:0000313" key="2">
    <source>
        <dbReference type="Proteomes" id="UP001237737"/>
    </source>
</evidence>